<evidence type="ECO:0000256" key="3">
    <source>
        <dbReference type="ARBA" id="ARBA00022475"/>
    </source>
</evidence>
<dbReference type="EMBL" id="CP001810">
    <property type="protein sequence ID" value="ADL33546.1"/>
    <property type="molecule type" value="Genomic_DNA"/>
</dbReference>
<dbReference type="PROSITE" id="PS50893">
    <property type="entry name" value="ABC_TRANSPORTER_2"/>
    <property type="match status" value="1"/>
</dbReference>
<dbReference type="PANTHER" id="PTHR24221">
    <property type="entry name" value="ATP-BINDING CASSETTE SUB-FAMILY B"/>
    <property type="match status" value="1"/>
</dbReference>
<keyword evidence="8" id="KW-0653">Protein transport</keyword>
<keyword evidence="5" id="KW-0547">Nucleotide-binding</keyword>
<evidence type="ECO:0000256" key="5">
    <source>
        <dbReference type="ARBA" id="ARBA00022741"/>
    </source>
</evidence>
<dbReference type="Gene3D" id="1.20.1560.10">
    <property type="entry name" value="ABC transporter type 1, transmembrane domain"/>
    <property type="match status" value="1"/>
</dbReference>
<dbReference type="MEROPS" id="C39.005"/>
<keyword evidence="17" id="KW-1185">Reference proteome</keyword>
<evidence type="ECO:0000256" key="1">
    <source>
        <dbReference type="ARBA" id="ARBA00004651"/>
    </source>
</evidence>
<dbReference type="NCBIfam" id="TIGR03796">
    <property type="entry name" value="NHLM_micro_ABC1"/>
    <property type="match status" value="1"/>
</dbReference>
<feature type="transmembrane region" description="Helical" evidence="12">
    <location>
        <begin position="284"/>
        <end position="305"/>
    </location>
</feature>
<dbReference type="InterPro" id="IPR003439">
    <property type="entry name" value="ABC_transporter-like_ATP-bd"/>
</dbReference>
<keyword evidence="9 12" id="KW-1133">Transmembrane helix</keyword>
<dbReference type="GO" id="GO:0140359">
    <property type="term" value="F:ABC-type transporter activity"/>
    <property type="evidence" value="ECO:0007669"/>
    <property type="project" value="InterPro"/>
</dbReference>
<keyword evidence="3" id="KW-1003">Cell membrane</keyword>
<sequence>MAFMGANRTVKKPSVGKRVHVPIVMQMEALECGAACLDMILAYYGKWIPLEKVRYDCGVSRDGSNAKNILCAARNYGLEASGYRFEPETLVKSGSFPCIIHWEFNHFVVLCGFQGGYAYINDPGRGILKMPMSEFDEGFTGIVLCFEPGDNFVQSGKKMRTIDYVNIRLKGASKAVIFVLFSTFVAYLFNTLNPAFSRFFMDRLLSGENKELLMPFIVLFSAVAFFNIVSSAVSDIYSLRIDGKLSVLSNSNYVWKVLHLPMNFFSQRLSGDILQRKGSQISKILVDTVAPLLLNFVMMIFYLVFMLRYSPLLSLIGIASIVLNSFVGRLISRKRVNITRCSLRDSAKLESTTLSGVMMIETIKSSGAEAGFFKKWAGYQAAVNKEKIEYGHINIWLGSIPALINSLAGYMVLILGVALVMRDQFTLGMVLSFQMYLSYFTAPAMGIIGAGQSIEEMRSMMERYEDVMQYPDDELFDAESISDDQEYQKLKGDIHLRNVTFGYSRLANPVIKDFSLDIAEGSKVAIIGASGCGKSTLSKLISGLYKPWSGEITFSDKTIEQIDRNVFTGSVAVVDQDITLFQDTIDQNIKLWDNSIEDFEVILAARDAGIHDEIMERDAGYKGAVAENGNNFSGGQKQRLEIARVLAQDPSIIILDEATSALDAVTEMKVIEAIKKRGITCVVIAHRLSTIRDCDNIVVLRDGEIAEQGTHEELLEKGTYYKELVTNE</sequence>
<evidence type="ECO:0000256" key="11">
    <source>
        <dbReference type="ARBA" id="ARBA00043264"/>
    </source>
</evidence>
<evidence type="ECO:0000256" key="6">
    <source>
        <dbReference type="ARBA" id="ARBA00022807"/>
    </source>
</evidence>
<dbReference type="STRING" id="515622.bpr_I0803"/>
<name>E0S171_BUTPB</name>
<evidence type="ECO:0000259" key="13">
    <source>
        <dbReference type="PROSITE" id="PS50893"/>
    </source>
</evidence>
<gene>
    <name evidence="16" type="ordered locus">bpr_I0803</name>
</gene>
<feature type="domain" description="ABC transporter" evidence="13">
    <location>
        <begin position="494"/>
        <end position="727"/>
    </location>
</feature>
<dbReference type="KEGG" id="bpb:bpr_I0803"/>
<feature type="transmembrane region" description="Helical" evidence="12">
    <location>
        <begin position="311"/>
        <end position="331"/>
    </location>
</feature>
<dbReference type="InterPro" id="IPR005074">
    <property type="entry name" value="Peptidase_C39"/>
</dbReference>
<proteinExistence type="predicted"/>
<feature type="domain" description="Peptidase C39" evidence="15">
    <location>
        <begin position="26"/>
        <end position="146"/>
    </location>
</feature>
<evidence type="ECO:0000256" key="7">
    <source>
        <dbReference type="ARBA" id="ARBA00022840"/>
    </source>
</evidence>
<dbReference type="GO" id="GO:0016887">
    <property type="term" value="F:ATP hydrolysis activity"/>
    <property type="evidence" value="ECO:0007669"/>
    <property type="project" value="InterPro"/>
</dbReference>
<dbReference type="Gene3D" id="3.40.50.300">
    <property type="entry name" value="P-loop containing nucleotide triphosphate hydrolases"/>
    <property type="match status" value="1"/>
</dbReference>
<dbReference type="PROSITE" id="PS50929">
    <property type="entry name" value="ABC_TM1F"/>
    <property type="match status" value="1"/>
</dbReference>
<evidence type="ECO:0000256" key="10">
    <source>
        <dbReference type="ARBA" id="ARBA00023136"/>
    </source>
</evidence>
<reference evidence="16 17" key="1">
    <citation type="journal article" date="2010" name="PLoS ONE">
        <title>The glycobiome of the rumen bacterium Butyrivibrio proteoclasticus B316(T) highlights adaptation to a polysaccharide-rich environment.</title>
        <authorList>
            <person name="Kelly W.J."/>
            <person name="Leahy S.C."/>
            <person name="Altermann E."/>
            <person name="Yeoman C.J."/>
            <person name="Dunne J.C."/>
            <person name="Kong Z."/>
            <person name="Pacheco D.M."/>
            <person name="Li D."/>
            <person name="Noel S.J."/>
            <person name="Moon C.D."/>
            <person name="Cookson A.L."/>
            <person name="Attwood G.T."/>
        </authorList>
    </citation>
    <scope>NUCLEOTIDE SEQUENCE [LARGE SCALE GENOMIC DNA]</scope>
    <source>
        <strain evidence="17">ATCC 51982 / DSM 14932 / B316</strain>
    </source>
</reference>
<keyword evidence="7 16" id="KW-0067">ATP-binding</keyword>
<dbReference type="GO" id="GO:0034040">
    <property type="term" value="F:ATPase-coupled lipid transmembrane transporter activity"/>
    <property type="evidence" value="ECO:0007669"/>
    <property type="project" value="TreeGrafter"/>
</dbReference>
<feature type="transmembrane region" description="Helical" evidence="12">
    <location>
        <begin position="395"/>
        <end position="421"/>
    </location>
</feature>
<dbReference type="GO" id="GO:0005524">
    <property type="term" value="F:ATP binding"/>
    <property type="evidence" value="ECO:0007669"/>
    <property type="project" value="UniProtKB-KW"/>
</dbReference>
<dbReference type="Proteomes" id="UP000001299">
    <property type="component" value="Chromosome 1"/>
</dbReference>
<organism evidence="16 17">
    <name type="scientific">Butyrivibrio proteoclasticus (strain ATCC 51982 / DSM 14932 / B316)</name>
    <name type="common">Clostridium proteoclasticum</name>
    <dbReference type="NCBI Taxonomy" id="515622"/>
    <lineage>
        <taxon>Bacteria</taxon>
        <taxon>Bacillati</taxon>
        <taxon>Bacillota</taxon>
        <taxon>Clostridia</taxon>
        <taxon>Lachnospirales</taxon>
        <taxon>Lachnospiraceae</taxon>
        <taxon>Butyrivibrio</taxon>
    </lineage>
</organism>
<evidence type="ECO:0000256" key="2">
    <source>
        <dbReference type="ARBA" id="ARBA00022448"/>
    </source>
</evidence>
<dbReference type="HOGENOM" id="CLU_000604_95_3_9"/>
<keyword evidence="16" id="KW-0645">Protease</keyword>
<dbReference type="GO" id="GO:0005886">
    <property type="term" value="C:plasma membrane"/>
    <property type="evidence" value="ECO:0007669"/>
    <property type="project" value="UniProtKB-SubCell"/>
</dbReference>
<dbReference type="GO" id="GO:0006508">
    <property type="term" value="P:proteolysis"/>
    <property type="evidence" value="ECO:0007669"/>
    <property type="project" value="UniProtKB-KW"/>
</dbReference>
<comment type="subcellular location">
    <subcellularLocation>
        <location evidence="1">Cell membrane</location>
        <topology evidence="1">Multi-pass membrane protein</topology>
    </subcellularLocation>
</comment>
<feature type="transmembrane region" description="Helical" evidence="12">
    <location>
        <begin position="433"/>
        <end position="454"/>
    </location>
</feature>
<dbReference type="InterPro" id="IPR011527">
    <property type="entry name" value="ABC1_TM_dom"/>
</dbReference>
<dbReference type="InterPro" id="IPR022514">
    <property type="entry name" value="NHPM_micro_ABC1"/>
</dbReference>
<keyword evidence="2" id="KW-0813">Transport</keyword>
<evidence type="ECO:0000256" key="4">
    <source>
        <dbReference type="ARBA" id="ARBA00022692"/>
    </source>
</evidence>
<dbReference type="GO" id="GO:0015031">
    <property type="term" value="P:protein transport"/>
    <property type="evidence" value="ECO:0007669"/>
    <property type="project" value="UniProtKB-KW"/>
</dbReference>
<dbReference type="GO" id="GO:0008234">
    <property type="term" value="F:cysteine-type peptidase activity"/>
    <property type="evidence" value="ECO:0007669"/>
    <property type="project" value="UniProtKB-KW"/>
</dbReference>
<dbReference type="InterPro" id="IPR027417">
    <property type="entry name" value="P-loop_NTPase"/>
</dbReference>
<dbReference type="Pfam" id="PF00664">
    <property type="entry name" value="ABC_membrane"/>
    <property type="match status" value="1"/>
</dbReference>
<feature type="transmembrane region" description="Helical" evidence="12">
    <location>
        <begin position="175"/>
        <end position="192"/>
    </location>
</feature>
<dbReference type="SUPFAM" id="SSF52540">
    <property type="entry name" value="P-loop containing nucleoside triphosphate hydrolases"/>
    <property type="match status" value="1"/>
</dbReference>
<evidence type="ECO:0000256" key="12">
    <source>
        <dbReference type="SAM" id="Phobius"/>
    </source>
</evidence>
<accession>E0S171</accession>
<evidence type="ECO:0000259" key="15">
    <source>
        <dbReference type="PROSITE" id="PS50990"/>
    </source>
</evidence>
<evidence type="ECO:0000256" key="9">
    <source>
        <dbReference type="ARBA" id="ARBA00022989"/>
    </source>
</evidence>
<evidence type="ECO:0000259" key="14">
    <source>
        <dbReference type="PROSITE" id="PS50929"/>
    </source>
</evidence>
<dbReference type="SUPFAM" id="SSF90123">
    <property type="entry name" value="ABC transporter transmembrane region"/>
    <property type="match status" value="1"/>
</dbReference>
<dbReference type="Gene3D" id="3.90.70.10">
    <property type="entry name" value="Cysteine proteinases"/>
    <property type="match status" value="1"/>
</dbReference>
<dbReference type="InterPro" id="IPR036640">
    <property type="entry name" value="ABC1_TM_sf"/>
</dbReference>
<evidence type="ECO:0000256" key="8">
    <source>
        <dbReference type="ARBA" id="ARBA00022927"/>
    </source>
</evidence>
<dbReference type="Pfam" id="PF00005">
    <property type="entry name" value="ABC_tran"/>
    <property type="match status" value="1"/>
</dbReference>
<keyword evidence="6" id="KW-0378">Hydrolase</keyword>
<feature type="domain" description="ABC transmembrane type-1" evidence="14">
    <location>
        <begin position="177"/>
        <end position="456"/>
    </location>
</feature>
<dbReference type="SMART" id="SM00382">
    <property type="entry name" value="AAA"/>
    <property type="match status" value="1"/>
</dbReference>
<dbReference type="FunFam" id="3.40.50.300:FF:000299">
    <property type="entry name" value="ABC transporter ATP-binding protein/permease"/>
    <property type="match status" value="1"/>
</dbReference>
<dbReference type="eggNOG" id="COG2274">
    <property type="taxonomic scope" value="Bacteria"/>
</dbReference>
<dbReference type="PANTHER" id="PTHR24221:SF654">
    <property type="entry name" value="ATP-BINDING CASSETTE SUB-FAMILY B MEMBER 6"/>
    <property type="match status" value="1"/>
</dbReference>
<keyword evidence="10 12" id="KW-0472">Membrane</keyword>
<dbReference type="PROSITE" id="PS00211">
    <property type="entry name" value="ABC_TRANSPORTER_1"/>
    <property type="match status" value="1"/>
</dbReference>
<protein>
    <submittedName>
        <fullName evidence="16">Bacteriocin ABC transporter ATP-binding/permease/protease protein</fullName>
    </submittedName>
</protein>
<evidence type="ECO:0000313" key="17">
    <source>
        <dbReference type="Proteomes" id="UP000001299"/>
    </source>
</evidence>
<dbReference type="Pfam" id="PF03412">
    <property type="entry name" value="Peptidase_C39"/>
    <property type="match status" value="1"/>
</dbReference>
<dbReference type="PROSITE" id="PS50990">
    <property type="entry name" value="PEPTIDASE_C39"/>
    <property type="match status" value="1"/>
</dbReference>
<feature type="transmembrane region" description="Helical" evidence="12">
    <location>
        <begin position="212"/>
        <end position="234"/>
    </location>
</feature>
<dbReference type="InterPro" id="IPR003593">
    <property type="entry name" value="AAA+_ATPase"/>
</dbReference>
<dbReference type="AlphaFoldDB" id="E0S171"/>
<evidence type="ECO:0000313" key="16">
    <source>
        <dbReference type="EMBL" id="ADL33546.1"/>
    </source>
</evidence>
<keyword evidence="11" id="KW-0080">Bacteriocin transport</keyword>
<dbReference type="InterPro" id="IPR039421">
    <property type="entry name" value="Type_1_exporter"/>
</dbReference>
<keyword evidence="6" id="KW-0788">Thiol protease</keyword>
<keyword evidence="4 12" id="KW-0812">Transmembrane</keyword>
<dbReference type="CDD" id="cd18569">
    <property type="entry name" value="ABC_6TM_NHLM_bacteriocin"/>
    <property type="match status" value="1"/>
</dbReference>
<dbReference type="GO" id="GO:0043213">
    <property type="term" value="P:bacteriocin transport"/>
    <property type="evidence" value="ECO:0007669"/>
    <property type="project" value="UniProtKB-KW"/>
</dbReference>
<dbReference type="InterPro" id="IPR017871">
    <property type="entry name" value="ABC_transporter-like_CS"/>
</dbReference>